<name>A0A0G0VKA9_9BACT</name>
<feature type="compositionally biased region" description="Low complexity" evidence="1">
    <location>
        <begin position="417"/>
        <end position="428"/>
    </location>
</feature>
<evidence type="ECO:0000313" key="2">
    <source>
        <dbReference type="EMBL" id="KKR63177.1"/>
    </source>
</evidence>
<reference evidence="2 3" key="1">
    <citation type="journal article" date="2015" name="Nature">
        <title>rRNA introns, odd ribosomes, and small enigmatic genomes across a large radiation of phyla.</title>
        <authorList>
            <person name="Brown C.T."/>
            <person name="Hug L.A."/>
            <person name="Thomas B.C."/>
            <person name="Sharon I."/>
            <person name="Castelle C.J."/>
            <person name="Singh A."/>
            <person name="Wilkins M.J."/>
            <person name="Williams K.H."/>
            <person name="Banfield J.F."/>
        </authorList>
    </citation>
    <scope>NUCLEOTIDE SEQUENCE [LARGE SCALE GENOMIC DNA]</scope>
</reference>
<feature type="compositionally biased region" description="Pro residues" evidence="1">
    <location>
        <begin position="403"/>
        <end position="416"/>
    </location>
</feature>
<evidence type="ECO:0000256" key="1">
    <source>
        <dbReference type="SAM" id="MobiDB-lite"/>
    </source>
</evidence>
<sequence>MTIENQFKFTRRQVLGLGTAGVGLLACSVVEGGLRRLTGGATPTGVAPEGNTLTPAATTGPDRLVIRKELLGEPGTTSWDAGGSLPRGEELKTDSMAGWTFKIETEIANGNLQKGEVRTYDQILEMMNYNLAAWNWRNLTEVRENSGDLVGGGRYVWVASNEDGTFPKARVSAKVLWNQAGDVLKNILERELEDSEIVPVYWGLVSQLMGLNGFKDSEILSTRNTYPGDAWDGVRGHQREDEVCSRYEPDIKRGQEYIDADGVLHLSNEARFAFVFALSDKVIEVDDEPDRRLAIVKIEDKKSGNTWYLHARVIDLWSQPDDLGLVPTDAISEGRGWGSQVLPSCGAAEVVQEQLASATAAATLGATQVPHDTEEPPEKTEVPPTPTIVVTIPANPTATAPFVPSPTPPIPTPAPTNPDIIPTATQGG</sequence>
<protein>
    <submittedName>
        <fullName evidence="2">Uncharacterized protein</fullName>
    </submittedName>
</protein>
<gene>
    <name evidence="2" type="ORF">UU03_C0010G0006</name>
</gene>
<proteinExistence type="predicted"/>
<accession>A0A0G0VKA9</accession>
<dbReference type="AlphaFoldDB" id="A0A0G0VKA9"/>
<comment type="caution">
    <text evidence="2">The sequence shown here is derived from an EMBL/GenBank/DDBJ whole genome shotgun (WGS) entry which is preliminary data.</text>
</comment>
<dbReference type="Proteomes" id="UP000034613">
    <property type="component" value="Unassembled WGS sequence"/>
</dbReference>
<feature type="region of interest" description="Disordered" evidence="1">
    <location>
        <begin position="396"/>
        <end position="428"/>
    </location>
</feature>
<dbReference type="EMBL" id="LBZB01000010">
    <property type="protein sequence ID" value="KKR63177.1"/>
    <property type="molecule type" value="Genomic_DNA"/>
</dbReference>
<dbReference type="PATRIC" id="fig|1618554.3.peg.205"/>
<organism evidence="2 3">
    <name type="scientific">Candidatus Woesebacteria bacterium GW2011_GWA1_40_45</name>
    <dbReference type="NCBI Taxonomy" id="1618554"/>
    <lineage>
        <taxon>Bacteria</taxon>
        <taxon>Candidatus Woeseibacteriota</taxon>
    </lineage>
</organism>
<evidence type="ECO:0000313" key="3">
    <source>
        <dbReference type="Proteomes" id="UP000034613"/>
    </source>
</evidence>